<evidence type="ECO:0000313" key="1">
    <source>
        <dbReference type="EMBL" id="VIP04427.1"/>
    </source>
</evidence>
<accession>A0A6C2YSX2</accession>
<dbReference type="Proteomes" id="UP000464378">
    <property type="component" value="Chromosome"/>
</dbReference>
<proteinExistence type="predicted"/>
<keyword evidence="2" id="KW-1185">Reference proteome</keyword>
<dbReference type="InParanoid" id="A0A6C2YSX2"/>
<reference evidence="1" key="1">
    <citation type="submission" date="2019-04" db="EMBL/GenBank/DDBJ databases">
        <authorList>
            <consortium name="Science for Life Laboratories"/>
        </authorList>
    </citation>
    <scope>NUCLEOTIDE SEQUENCE</scope>
    <source>
        <strain evidence="1">MBLW1</strain>
    </source>
</reference>
<gene>
    <name evidence="1" type="ORF">GMBLW1_47660</name>
</gene>
<sequence length="98" mass="10857">MNGRGVSLQNNQIVLDLKPDGDTPVSSSQLLSQPQFLTVRYANGQKIPVFRSQNGQSGTDEIRFFSIGTISSTKFPKPTMIFFVGTETELDLFCKKLV</sequence>
<protein>
    <submittedName>
        <fullName evidence="1">Uncharacterized protein</fullName>
    </submittedName>
</protein>
<organism evidence="1">
    <name type="scientific">Tuwongella immobilis</name>
    <dbReference type="NCBI Taxonomy" id="692036"/>
    <lineage>
        <taxon>Bacteria</taxon>
        <taxon>Pseudomonadati</taxon>
        <taxon>Planctomycetota</taxon>
        <taxon>Planctomycetia</taxon>
        <taxon>Gemmatales</taxon>
        <taxon>Gemmataceae</taxon>
        <taxon>Tuwongella</taxon>
    </lineage>
</organism>
<dbReference type="AlphaFoldDB" id="A0A6C2YSX2"/>
<dbReference type="EMBL" id="LR593887">
    <property type="protein sequence ID" value="VTS06216.1"/>
    <property type="molecule type" value="Genomic_DNA"/>
</dbReference>
<dbReference type="KEGG" id="tim:GMBLW1_47660"/>
<dbReference type="EMBL" id="LR586016">
    <property type="protein sequence ID" value="VIP04427.1"/>
    <property type="molecule type" value="Genomic_DNA"/>
</dbReference>
<name>A0A6C2YSX2_9BACT</name>
<evidence type="ECO:0000313" key="2">
    <source>
        <dbReference type="Proteomes" id="UP000464378"/>
    </source>
</evidence>